<sequence>MGAEHGWEGGGLDQRLYILPPRYVEEHRELAMHVWQQVQGAHYSGHPQQGYREAQLGAQPRLRKLYVTGFRYYRKSSGREVAMVNGYTFFCDGRSKVSEVWICTKGKNCRARFRMSKDRTVMRRVGLVGGHTFYCDKGKRTTTAVWRCTRGSLCKARFKVGKEDQFIISAFLEHSHPASDYVVRNVPVFSTTKAGNPVIVIGRYRYNKCMKWMMKKNGKELAMVNGYTFYCHKNNAKTKIWTCTSGWLCKARLITCSARSPEARTVISAKLQHIHPPPTYIISNGFYVRI</sequence>
<protein>
    <recommendedName>
        <fullName evidence="4">FLYWCH-type domain-containing protein</fullName>
    </recommendedName>
</protein>
<name>A0A9N8Q020_CHRIL</name>
<evidence type="ECO:0000256" key="2">
    <source>
        <dbReference type="ARBA" id="ARBA00022771"/>
    </source>
</evidence>
<feature type="domain" description="FLYWCH-type" evidence="4">
    <location>
        <begin position="215"/>
        <end position="275"/>
    </location>
</feature>
<dbReference type="EMBL" id="LR824015">
    <property type="protein sequence ID" value="CAD0200269.1"/>
    <property type="molecule type" value="Genomic_DNA"/>
</dbReference>
<organism evidence="5 6">
    <name type="scientific">Chrysodeixis includens</name>
    <name type="common">Soybean looper</name>
    <name type="synonym">Pseudoplusia includens</name>
    <dbReference type="NCBI Taxonomy" id="689277"/>
    <lineage>
        <taxon>Eukaryota</taxon>
        <taxon>Metazoa</taxon>
        <taxon>Ecdysozoa</taxon>
        <taxon>Arthropoda</taxon>
        <taxon>Hexapoda</taxon>
        <taxon>Insecta</taxon>
        <taxon>Pterygota</taxon>
        <taxon>Neoptera</taxon>
        <taxon>Endopterygota</taxon>
        <taxon>Lepidoptera</taxon>
        <taxon>Glossata</taxon>
        <taxon>Ditrysia</taxon>
        <taxon>Noctuoidea</taxon>
        <taxon>Noctuidae</taxon>
        <taxon>Plusiinae</taxon>
        <taxon>Chrysodeixis</taxon>
    </lineage>
</organism>
<keyword evidence="6" id="KW-1185">Reference proteome</keyword>
<reference evidence="5" key="1">
    <citation type="submission" date="2021-12" db="EMBL/GenBank/DDBJ databases">
        <authorList>
            <person name="King R."/>
        </authorList>
    </citation>
    <scope>NUCLEOTIDE SEQUENCE</scope>
</reference>
<evidence type="ECO:0000313" key="5">
    <source>
        <dbReference type="EMBL" id="CAD0200269.1"/>
    </source>
</evidence>
<accession>A0A9N8Q020</accession>
<keyword evidence="1" id="KW-0479">Metal-binding</keyword>
<evidence type="ECO:0000256" key="3">
    <source>
        <dbReference type="ARBA" id="ARBA00022833"/>
    </source>
</evidence>
<dbReference type="AlphaFoldDB" id="A0A9N8Q020"/>
<proteinExistence type="predicted"/>
<evidence type="ECO:0000259" key="4">
    <source>
        <dbReference type="Pfam" id="PF04500"/>
    </source>
</evidence>
<keyword evidence="2" id="KW-0863">Zinc-finger</keyword>
<dbReference type="Gene3D" id="2.20.25.240">
    <property type="match status" value="3"/>
</dbReference>
<keyword evidence="3" id="KW-0862">Zinc</keyword>
<evidence type="ECO:0000313" key="6">
    <source>
        <dbReference type="Proteomes" id="UP001154114"/>
    </source>
</evidence>
<dbReference type="InterPro" id="IPR007588">
    <property type="entry name" value="Znf_FLYWCH"/>
</dbReference>
<gene>
    <name evidence="5" type="ORF">CINC_LOCUS1956</name>
</gene>
<feature type="domain" description="FLYWCH-type" evidence="4">
    <location>
        <begin position="72"/>
        <end position="121"/>
    </location>
</feature>
<dbReference type="OrthoDB" id="7447446at2759"/>
<dbReference type="GO" id="GO:0008270">
    <property type="term" value="F:zinc ion binding"/>
    <property type="evidence" value="ECO:0007669"/>
    <property type="project" value="UniProtKB-KW"/>
</dbReference>
<dbReference type="Pfam" id="PF04500">
    <property type="entry name" value="FLYWCH"/>
    <property type="match status" value="2"/>
</dbReference>
<dbReference type="Proteomes" id="UP001154114">
    <property type="component" value="Chromosome 12"/>
</dbReference>
<evidence type="ECO:0000256" key="1">
    <source>
        <dbReference type="ARBA" id="ARBA00022723"/>
    </source>
</evidence>